<dbReference type="RefSeq" id="WP_152729294.1">
    <property type="nucleotide sequence ID" value="NZ_JAABOZ010000003.1"/>
</dbReference>
<dbReference type="InterPro" id="IPR035965">
    <property type="entry name" value="PAS-like_dom_sf"/>
</dbReference>
<protein>
    <submittedName>
        <fullName evidence="5">PAS domain S-box protein</fullName>
    </submittedName>
</protein>
<dbReference type="PANTHER" id="PTHR24422">
    <property type="entry name" value="CHEMOTAXIS PROTEIN METHYLTRANSFERASE"/>
    <property type="match status" value="1"/>
</dbReference>
<keyword evidence="1" id="KW-0807">Transducer</keyword>
<feature type="domain" description="PAC" evidence="4">
    <location>
        <begin position="338"/>
        <end position="390"/>
    </location>
</feature>
<comment type="caution">
    <text evidence="5">The sequence shown here is derived from an EMBL/GenBank/DDBJ whole genome shotgun (WGS) entry which is preliminary data.</text>
</comment>
<dbReference type="GO" id="GO:0016020">
    <property type="term" value="C:membrane"/>
    <property type="evidence" value="ECO:0007669"/>
    <property type="project" value="InterPro"/>
</dbReference>
<accession>A0A7K3WHE1</accession>
<feature type="domain" description="PAS" evidence="3">
    <location>
        <begin position="523"/>
        <end position="553"/>
    </location>
</feature>
<dbReference type="PROSITE" id="PS50112">
    <property type="entry name" value="PAS"/>
    <property type="match status" value="2"/>
</dbReference>
<dbReference type="SMART" id="SM00091">
    <property type="entry name" value="PAS"/>
    <property type="match status" value="5"/>
</dbReference>
<dbReference type="InterPro" id="IPR000014">
    <property type="entry name" value="PAS"/>
</dbReference>
<organism evidence="5 6">
    <name type="scientific">Goekera deserti</name>
    <dbReference type="NCBI Taxonomy" id="2497753"/>
    <lineage>
        <taxon>Bacteria</taxon>
        <taxon>Bacillati</taxon>
        <taxon>Actinomycetota</taxon>
        <taxon>Actinomycetes</taxon>
        <taxon>Geodermatophilales</taxon>
        <taxon>Geodermatophilaceae</taxon>
        <taxon>Goekera</taxon>
    </lineage>
</organism>
<evidence type="ECO:0000313" key="6">
    <source>
        <dbReference type="Proteomes" id="UP000470470"/>
    </source>
</evidence>
<proteinExistence type="predicted"/>
<dbReference type="CDD" id="cd00130">
    <property type="entry name" value="PAS"/>
    <property type="match status" value="5"/>
</dbReference>
<feature type="domain" description="PAC" evidence="4">
    <location>
        <begin position="216"/>
        <end position="268"/>
    </location>
</feature>
<dbReference type="GO" id="GO:0006935">
    <property type="term" value="P:chemotaxis"/>
    <property type="evidence" value="ECO:0007669"/>
    <property type="project" value="InterPro"/>
</dbReference>
<dbReference type="NCBIfam" id="TIGR00229">
    <property type="entry name" value="sensory_box"/>
    <property type="match status" value="5"/>
</dbReference>
<evidence type="ECO:0000259" key="2">
    <source>
        <dbReference type="PROSITE" id="PS50111"/>
    </source>
</evidence>
<dbReference type="PRINTS" id="PR00260">
    <property type="entry name" value="CHEMTRNSDUCR"/>
</dbReference>
<dbReference type="Pfam" id="PF08447">
    <property type="entry name" value="PAS_3"/>
    <property type="match status" value="5"/>
</dbReference>
<dbReference type="InterPro" id="IPR004089">
    <property type="entry name" value="MCPsignal_dom"/>
</dbReference>
<dbReference type="SMART" id="SM00086">
    <property type="entry name" value="PAC"/>
    <property type="match status" value="5"/>
</dbReference>
<evidence type="ECO:0000256" key="1">
    <source>
        <dbReference type="PROSITE-ProRule" id="PRU00284"/>
    </source>
</evidence>
<dbReference type="GO" id="GO:0004888">
    <property type="term" value="F:transmembrane signaling receptor activity"/>
    <property type="evidence" value="ECO:0007669"/>
    <property type="project" value="InterPro"/>
</dbReference>
<dbReference type="AlphaFoldDB" id="A0A7K3WHE1"/>
<dbReference type="SUPFAM" id="SSF55785">
    <property type="entry name" value="PYP-like sensor domain (PAS domain)"/>
    <property type="match status" value="5"/>
</dbReference>
<dbReference type="InterPro" id="IPR001610">
    <property type="entry name" value="PAC"/>
</dbReference>
<dbReference type="Gene3D" id="1.10.287.950">
    <property type="entry name" value="Methyl-accepting chemotaxis protein"/>
    <property type="match status" value="1"/>
</dbReference>
<dbReference type="InterPro" id="IPR050903">
    <property type="entry name" value="Bact_Chemotaxis_MeTrfase"/>
</dbReference>
<dbReference type="InterPro" id="IPR000700">
    <property type="entry name" value="PAS-assoc_C"/>
</dbReference>
<dbReference type="InterPro" id="IPR013655">
    <property type="entry name" value="PAS_fold_3"/>
</dbReference>
<dbReference type="PROSITE" id="PS50111">
    <property type="entry name" value="CHEMOTAXIS_TRANSDUC_2"/>
    <property type="match status" value="1"/>
</dbReference>
<evidence type="ECO:0000259" key="4">
    <source>
        <dbReference type="PROSITE" id="PS50113"/>
    </source>
</evidence>
<evidence type="ECO:0000259" key="3">
    <source>
        <dbReference type="PROSITE" id="PS50112"/>
    </source>
</evidence>
<feature type="domain" description="Methyl-accepting transducer" evidence="2">
    <location>
        <begin position="638"/>
        <end position="820"/>
    </location>
</feature>
<evidence type="ECO:0000313" key="5">
    <source>
        <dbReference type="EMBL" id="NEL55140.1"/>
    </source>
</evidence>
<name>A0A7K3WHE1_9ACTN</name>
<dbReference type="SMART" id="SM00283">
    <property type="entry name" value="MA"/>
    <property type="match status" value="1"/>
</dbReference>
<feature type="domain" description="PAC" evidence="4">
    <location>
        <begin position="94"/>
        <end position="146"/>
    </location>
</feature>
<feature type="domain" description="PAS" evidence="3">
    <location>
        <begin position="401"/>
        <end position="431"/>
    </location>
</feature>
<keyword evidence="6" id="KW-1185">Reference proteome</keyword>
<dbReference type="GO" id="GO:0007165">
    <property type="term" value="P:signal transduction"/>
    <property type="evidence" value="ECO:0007669"/>
    <property type="project" value="UniProtKB-KW"/>
</dbReference>
<dbReference type="PROSITE" id="PS01228">
    <property type="entry name" value="COF_1"/>
    <property type="match status" value="1"/>
</dbReference>
<dbReference type="Gene3D" id="3.30.450.20">
    <property type="entry name" value="PAS domain"/>
    <property type="match status" value="5"/>
</dbReference>
<dbReference type="PROSITE" id="PS50113">
    <property type="entry name" value="PAC"/>
    <property type="match status" value="4"/>
</dbReference>
<reference evidence="5 6" key="1">
    <citation type="submission" date="2020-02" db="EMBL/GenBank/DDBJ databases">
        <title>The whole genome sequence of CPCC 205119.</title>
        <authorList>
            <person name="Jiang Z."/>
        </authorList>
    </citation>
    <scope>NUCLEOTIDE SEQUENCE [LARGE SCALE GENOMIC DNA]</scope>
    <source>
        <strain evidence="5 6">CPCC 205119</strain>
    </source>
</reference>
<dbReference type="Proteomes" id="UP000470470">
    <property type="component" value="Unassembled WGS sequence"/>
</dbReference>
<gene>
    <name evidence="5" type="ORF">G1H19_14170</name>
</gene>
<dbReference type="CDD" id="cd11386">
    <property type="entry name" value="MCP_signal"/>
    <property type="match status" value="1"/>
</dbReference>
<dbReference type="EMBL" id="JAAGWK010000020">
    <property type="protein sequence ID" value="NEL55140.1"/>
    <property type="molecule type" value="Genomic_DNA"/>
</dbReference>
<dbReference type="InterPro" id="IPR004090">
    <property type="entry name" value="Chemotax_Me-accpt_rcpt"/>
</dbReference>
<dbReference type="PANTHER" id="PTHR24422:SF10">
    <property type="entry name" value="CHEMOTAXIS PROTEIN METHYLTRANSFERASE 2"/>
    <property type="match status" value="1"/>
</dbReference>
<dbReference type="SUPFAM" id="SSF58104">
    <property type="entry name" value="Methyl-accepting chemotaxis protein (MCP) signaling domain"/>
    <property type="match status" value="1"/>
</dbReference>
<dbReference type="Pfam" id="PF00015">
    <property type="entry name" value="MCPsignal"/>
    <property type="match status" value="1"/>
</dbReference>
<feature type="domain" description="PAC" evidence="4">
    <location>
        <begin position="460"/>
        <end position="512"/>
    </location>
</feature>
<sequence length="820" mass="90091">MPAAPAAGPAVTDASADEVQQLRGLATAMSRSLAVIEFDLDGTVLTANQNFLDTMGYTLREVRGEHHRMFCAPGTAESPEYRDFWAKLAEGAYVQDEFRRIAKGGREVWLQATYNPILDAAGKPVKVVKFASDTTAAKLRNAEFGGKVAAIQRSQAVIEFDLTGRVLTANQNFLDTMGYTLTEIQGQHHRIFCPPEVATSEEYAEFWAKLGAGAFERGEYKRLAKGGRPVWLQATYNPIIGIDGRPRSIVKYASDVTAAKEATAEFLGKVAALDRAQAVAEFGLDGKLLTANHNFLTVMGYTLPELQGRHHRIFCDAAYAATREYADFWERLSTGQFESGEYVRRAKGGREVWLQATYNPIFDVDGNPVKVVKFASDVTAAKATNADFLGKVAAMERAQAVIEFDLEGRVVTANRNFLDVLGYSLNEIQGKHHRMFCDADVAASQEYADFWERLGAGQFEAGEYKRLGRGGREVWLQATYNPILDASGKPVKVVKFATDVTATKLRTAEIQARINAVDRAQAVIEFDLDGMVLDANENFLRTVGYSLREIVGQHHSMFCSDDYTRSTEYRDFWLRLGKGDMISGRFHRRGNYGRDVYIQATYNPVMDLTGTPFKVIKYAYDVTAEVEREHRINTGTTEMTASVRNLATSIDEISQNSRSATELATETHGNAEEGVEALRASIEAIGMIQKSSAAITDIVRVMGEIANQTNLLAFNASIEAARAGEHGVGFSIVAGEVRKLAERSFEAAQQIGVLIEESAERVAQGSEVSKRAETAFERIAKSVSRTNDAIRSISASTRVQQAASAEVEALIVQLSSSTTS</sequence>